<proteinExistence type="predicted"/>
<feature type="compositionally biased region" description="Basic and acidic residues" evidence="1">
    <location>
        <begin position="94"/>
        <end position="107"/>
    </location>
</feature>
<reference evidence="2" key="1">
    <citation type="submission" date="2020-01" db="EMBL/GenBank/DDBJ databases">
        <authorList>
            <consortium name="DOE Joint Genome Institute"/>
            <person name="Haridas S."/>
            <person name="Albert R."/>
            <person name="Binder M."/>
            <person name="Bloem J."/>
            <person name="Labutti K."/>
            <person name="Salamov A."/>
            <person name="Andreopoulos B."/>
            <person name="Baker S.E."/>
            <person name="Barry K."/>
            <person name="Bills G."/>
            <person name="Bluhm B.H."/>
            <person name="Cannon C."/>
            <person name="Castanera R."/>
            <person name="Culley D.E."/>
            <person name="Daum C."/>
            <person name="Ezra D."/>
            <person name="Gonzalez J.B."/>
            <person name="Henrissat B."/>
            <person name="Kuo A."/>
            <person name="Liang C."/>
            <person name="Lipzen A."/>
            <person name="Lutzoni F."/>
            <person name="Magnuson J."/>
            <person name="Mondo S."/>
            <person name="Nolan M."/>
            <person name="Ohm R."/>
            <person name="Pangilinan J."/>
            <person name="Park H.-J."/>
            <person name="Ramirez L."/>
            <person name="Alfaro M."/>
            <person name="Sun H."/>
            <person name="Tritt A."/>
            <person name="Yoshinaga Y."/>
            <person name="Zwiers L.-H."/>
            <person name="Turgeon B.G."/>
            <person name="Goodwin S.B."/>
            <person name="Spatafora J.W."/>
            <person name="Crous P.W."/>
            <person name="Grigoriev I.V."/>
        </authorList>
    </citation>
    <scope>NUCLEOTIDE SEQUENCE</scope>
    <source>
        <strain evidence="2">IPT5</strain>
    </source>
</reference>
<organism evidence="2 3">
    <name type="scientific">Plenodomus tracheiphilus IPT5</name>
    <dbReference type="NCBI Taxonomy" id="1408161"/>
    <lineage>
        <taxon>Eukaryota</taxon>
        <taxon>Fungi</taxon>
        <taxon>Dikarya</taxon>
        <taxon>Ascomycota</taxon>
        <taxon>Pezizomycotina</taxon>
        <taxon>Dothideomycetes</taxon>
        <taxon>Pleosporomycetidae</taxon>
        <taxon>Pleosporales</taxon>
        <taxon>Pleosporineae</taxon>
        <taxon>Leptosphaeriaceae</taxon>
        <taxon>Plenodomus</taxon>
    </lineage>
</organism>
<dbReference type="Proteomes" id="UP000799423">
    <property type="component" value="Unassembled WGS sequence"/>
</dbReference>
<sequence length="152" mass="16738">MVRTTTWAAHPPCRLSTASHGEHNLCQVSSEKSTICHLPQHTQKLTRAARHAMHGAFMSCGSPHVTMSVMCVGTRRNFMRYAALELGPTAGGQGKDRTRRERDDHSSQRGLSSTRRNRLSSVDYAYMQANTSGAGLSLVPSWYAQTVQAHAK</sequence>
<protein>
    <submittedName>
        <fullName evidence="2">Uncharacterized protein</fullName>
    </submittedName>
</protein>
<evidence type="ECO:0000313" key="2">
    <source>
        <dbReference type="EMBL" id="KAF2848950.1"/>
    </source>
</evidence>
<evidence type="ECO:0000256" key="1">
    <source>
        <dbReference type="SAM" id="MobiDB-lite"/>
    </source>
</evidence>
<name>A0A6A7B0B6_9PLEO</name>
<feature type="region of interest" description="Disordered" evidence="1">
    <location>
        <begin position="87"/>
        <end position="115"/>
    </location>
</feature>
<evidence type="ECO:0000313" key="3">
    <source>
        <dbReference type="Proteomes" id="UP000799423"/>
    </source>
</evidence>
<accession>A0A6A7B0B6</accession>
<gene>
    <name evidence="2" type="ORF">T440DRAFT_142308</name>
</gene>
<dbReference type="EMBL" id="MU006314">
    <property type="protein sequence ID" value="KAF2848950.1"/>
    <property type="molecule type" value="Genomic_DNA"/>
</dbReference>
<keyword evidence="3" id="KW-1185">Reference proteome</keyword>
<dbReference type="AlphaFoldDB" id="A0A6A7B0B6"/>